<feature type="transmembrane region" description="Helical" evidence="6">
    <location>
        <begin position="170"/>
        <end position="190"/>
    </location>
</feature>
<name>A0A060SWH2_BLAAD</name>
<dbReference type="InterPro" id="IPR036259">
    <property type="entry name" value="MFS_trans_sf"/>
</dbReference>
<evidence type="ECO:0000256" key="3">
    <source>
        <dbReference type="ARBA" id="ARBA00022989"/>
    </source>
</evidence>
<dbReference type="SUPFAM" id="SSF103473">
    <property type="entry name" value="MFS general substrate transporter"/>
    <property type="match status" value="1"/>
</dbReference>
<feature type="compositionally biased region" description="Polar residues" evidence="5">
    <location>
        <begin position="212"/>
        <end position="226"/>
    </location>
</feature>
<gene>
    <name evidence="7" type="ORF">GNLVRS02_ARAD1A01606g</name>
</gene>
<reference evidence="7" key="2">
    <citation type="submission" date="2014-06" db="EMBL/GenBank/DDBJ databases">
        <title>The complete genome of Blastobotrys (Arxula) adeninivorans LS3 - a yeast of biotechnological interest.</title>
        <authorList>
            <person name="Kunze G."/>
            <person name="Gaillardin C."/>
            <person name="Czernicka M."/>
            <person name="Durrens P."/>
            <person name="Martin T."/>
            <person name="Boer E."/>
            <person name="Gabaldon T."/>
            <person name="Cruz J."/>
            <person name="Talla E."/>
            <person name="Marck C."/>
            <person name="Goffeau A."/>
            <person name="Barbe V."/>
            <person name="Baret P."/>
            <person name="Baronian K."/>
            <person name="Beier S."/>
            <person name="Bleykasten C."/>
            <person name="Bode R."/>
            <person name="Casaregola S."/>
            <person name="Despons L."/>
            <person name="Fairhead C."/>
            <person name="Giersberg M."/>
            <person name="Gierski P."/>
            <person name="Hahnel U."/>
            <person name="Hartmann A."/>
            <person name="Jankowska D."/>
            <person name="Jubin C."/>
            <person name="Jung P."/>
            <person name="Lafontaine I."/>
            <person name="Leh-Louis V."/>
            <person name="Lemaire M."/>
            <person name="Marcet-Houben M."/>
            <person name="Mascher M."/>
            <person name="Morel G."/>
            <person name="Richard G.-F."/>
            <person name="Riechen J."/>
            <person name="Sacerdot C."/>
            <person name="Sarkar A."/>
            <person name="Savel G."/>
            <person name="Schacherer J."/>
            <person name="Sherman D."/>
            <person name="Straub M.-L."/>
            <person name="Stein N."/>
            <person name="Thierry A."/>
            <person name="Trautwein-Schult A."/>
            <person name="Westhof E."/>
            <person name="Worch S."/>
            <person name="Dujon B."/>
            <person name="Souciet J.-L."/>
            <person name="Wincker P."/>
            <person name="Scholz U."/>
            <person name="Neuveglise N."/>
        </authorList>
    </citation>
    <scope>NUCLEOTIDE SEQUENCE</scope>
    <source>
        <strain evidence="7">LS3</strain>
    </source>
</reference>
<evidence type="ECO:0000256" key="5">
    <source>
        <dbReference type="SAM" id="MobiDB-lite"/>
    </source>
</evidence>
<sequence length="486" mass="52282">MHKNSGTTLQRARTVAGCFISSLGCGTIYVYSAYSTQLAERLDLTATQSSVLGIMGPIGVALLSFFAGLIVDKLGLLVPCFLGTTFLCLGYSYVYHAYKYSISVVPLIAVALVVAGFGSTLTYNACVKCSALNFPHRRGTATSIPMSAFGLSAFLFSTVAGVAYPGDTNGFLKVLAILTTGLSVVCIPYMKVYDTEPQHDAESEDSLLPDGTSYSYGTGPSESSTIQYRSSQDSLSVSKQVDEQTALVPSESDLVDIPEQDIGGLQIVKSKEFWSKFVVMGLLTGPGQMYIYCVGYVVHALALSSDIDSPAKVQSFQALQVAIISVTNFSGRLLSGVVSDYLLHHYGLHRLWVLVMASGVGFVGSVLAMNVYQVHHMWIVSVVIGLSYGLFFGVYPSIITDSFGLSRFSSNWGLVSISQVVASYIYSLLFGKIYDSNSTDDHDASGAICYKGPGCYSTSFIITAATNVVTAITLLFMIYRHRRTLV</sequence>
<dbReference type="PROSITE" id="PS51257">
    <property type="entry name" value="PROKAR_LIPOPROTEIN"/>
    <property type="match status" value="1"/>
</dbReference>
<dbReference type="Pfam" id="PF07690">
    <property type="entry name" value="MFS_1"/>
    <property type="match status" value="1"/>
</dbReference>
<feature type="region of interest" description="Disordered" evidence="5">
    <location>
        <begin position="200"/>
        <end position="226"/>
    </location>
</feature>
<dbReference type="PANTHER" id="PTHR21576:SF158">
    <property type="entry name" value="RIBOSOMAL RNA-PROCESSING PROTEIN 12-LIKE CONSERVED DOMAIN-CONTAINING PROTEIN"/>
    <property type="match status" value="1"/>
</dbReference>
<feature type="transmembrane region" description="Helical" evidence="6">
    <location>
        <begin position="460"/>
        <end position="479"/>
    </location>
</feature>
<feature type="transmembrane region" description="Helical" evidence="6">
    <location>
        <begin position="318"/>
        <end position="339"/>
    </location>
</feature>
<proteinExistence type="predicted"/>
<feature type="transmembrane region" description="Helical" evidence="6">
    <location>
        <begin position="277"/>
        <end position="298"/>
    </location>
</feature>
<feature type="transmembrane region" description="Helical" evidence="6">
    <location>
        <begin position="351"/>
        <end position="372"/>
    </location>
</feature>
<reference evidence="7" key="1">
    <citation type="submission" date="2014-02" db="EMBL/GenBank/DDBJ databases">
        <authorList>
            <person name="Genoscope - CEA"/>
        </authorList>
    </citation>
    <scope>NUCLEOTIDE SEQUENCE</scope>
    <source>
        <strain evidence="7">LS3</strain>
    </source>
</reference>
<feature type="transmembrane region" description="Helical" evidence="6">
    <location>
        <begin position="144"/>
        <end position="164"/>
    </location>
</feature>
<dbReference type="GO" id="GO:0022857">
    <property type="term" value="F:transmembrane transporter activity"/>
    <property type="evidence" value="ECO:0007669"/>
    <property type="project" value="InterPro"/>
</dbReference>
<keyword evidence="2 6" id="KW-0812">Transmembrane</keyword>
<keyword evidence="3 6" id="KW-1133">Transmembrane helix</keyword>
<dbReference type="EMBL" id="HG937691">
    <property type="protein sequence ID" value="CDP33093.1"/>
    <property type="molecule type" value="Genomic_DNA"/>
</dbReference>
<evidence type="ECO:0000256" key="1">
    <source>
        <dbReference type="ARBA" id="ARBA00004141"/>
    </source>
</evidence>
<dbReference type="GO" id="GO:0000329">
    <property type="term" value="C:fungal-type vacuole membrane"/>
    <property type="evidence" value="ECO:0007669"/>
    <property type="project" value="TreeGrafter"/>
</dbReference>
<evidence type="ECO:0000256" key="4">
    <source>
        <dbReference type="ARBA" id="ARBA00023136"/>
    </source>
</evidence>
<dbReference type="InterPro" id="IPR011701">
    <property type="entry name" value="MFS"/>
</dbReference>
<dbReference type="Gene3D" id="1.20.1250.20">
    <property type="entry name" value="MFS general substrate transporter like domains"/>
    <property type="match status" value="2"/>
</dbReference>
<evidence type="ECO:0000313" key="7">
    <source>
        <dbReference type="EMBL" id="CDP33093.1"/>
    </source>
</evidence>
<accession>A0A060SWH2</accession>
<feature type="transmembrane region" description="Helical" evidence="6">
    <location>
        <begin position="100"/>
        <end position="123"/>
    </location>
</feature>
<feature type="transmembrane region" description="Helical" evidence="6">
    <location>
        <begin position="76"/>
        <end position="94"/>
    </location>
</feature>
<feature type="transmembrane region" description="Helical" evidence="6">
    <location>
        <begin position="411"/>
        <end position="429"/>
    </location>
</feature>
<feature type="transmembrane region" description="Helical" evidence="6">
    <location>
        <begin position="51"/>
        <end position="71"/>
    </location>
</feature>
<feature type="transmembrane region" description="Helical" evidence="6">
    <location>
        <begin position="378"/>
        <end position="399"/>
    </location>
</feature>
<evidence type="ECO:0000256" key="6">
    <source>
        <dbReference type="SAM" id="Phobius"/>
    </source>
</evidence>
<organism evidence="7">
    <name type="scientific">Blastobotrys adeninivorans</name>
    <name type="common">Yeast</name>
    <name type="synonym">Arxula adeninivorans</name>
    <dbReference type="NCBI Taxonomy" id="409370"/>
    <lineage>
        <taxon>Eukaryota</taxon>
        <taxon>Fungi</taxon>
        <taxon>Dikarya</taxon>
        <taxon>Ascomycota</taxon>
        <taxon>Saccharomycotina</taxon>
        <taxon>Dipodascomycetes</taxon>
        <taxon>Dipodascales</taxon>
        <taxon>Trichomonascaceae</taxon>
        <taxon>Blastobotrys</taxon>
    </lineage>
</organism>
<dbReference type="PhylomeDB" id="A0A060SWH2"/>
<feature type="transmembrane region" description="Helical" evidence="6">
    <location>
        <begin position="12"/>
        <end position="31"/>
    </location>
</feature>
<comment type="subcellular location">
    <subcellularLocation>
        <location evidence="1">Membrane</location>
        <topology evidence="1">Multi-pass membrane protein</topology>
    </subcellularLocation>
</comment>
<dbReference type="PANTHER" id="PTHR21576">
    <property type="entry name" value="UNCHARACTERIZED NODULIN-LIKE PROTEIN"/>
    <property type="match status" value="1"/>
</dbReference>
<dbReference type="AlphaFoldDB" id="A0A060SWH2"/>
<evidence type="ECO:0000256" key="2">
    <source>
        <dbReference type="ARBA" id="ARBA00022692"/>
    </source>
</evidence>
<protein>
    <submittedName>
        <fullName evidence="7">ARAD1A01606p</fullName>
    </submittedName>
</protein>
<keyword evidence="4 6" id="KW-0472">Membrane</keyword>